<accession>A0AAD4VDD8</accession>
<keyword evidence="3" id="KW-1185">Reference proteome</keyword>
<dbReference type="InterPro" id="IPR043502">
    <property type="entry name" value="DNA/RNA_pol_sf"/>
</dbReference>
<dbReference type="PANTHER" id="PTHR11439">
    <property type="entry name" value="GAG-POL-RELATED RETROTRANSPOSON"/>
    <property type="match status" value="1"/>
</dbReference>
<organism evidence="2 3">
    <name type="scientific">Prunus dulcis</name>
    <name type="common">Almond</name>
    <name type="synonym">Amygdalus dulcis</name>
    <dbReference type="NCBI Taxonomy" id="3755"/>
    <lineage>
        <taxon>Eukaryota</taxon>
        <taxon>Viridiplantae</taxon>
        <taxon>Streptophyta</taxon>
        <taxon>Embryophyta</taxon>
        <taxon>Tracheophyta</taxon>
        <taxon>Spermatophyta</taxon>
        <taxon>Magnoliopsida</taxon>
        <taxon>eudicotyledons</taxon>
        <taxon>Gunneridae</taxon>
        <taxon>Pentapetalae</taxon>
        <taxon>rosids</taxon>
        <taxon>fabids</taxon>
        <taxon>Rosales</taxon>
        <taxon>Rosaceae</taxon>
        <taxon>Amygdaloideae</taxon>
        <taxon>Amygdaleae</taxon>
        <taxon>Prunus</taxon>
    </lineage>
</organism>
<evidence type="ECO:0000313" key="3">
    <source>
        <dbReference type="Proteomes" id="UP001054821"/>
    </source>
</evidence>
<dbReference type="EMBL" id="JAJFAZ020000006">
    <property type="protein sequence ID" value="KAI5322995.1"/>
    <property type="molecule type" value="Genomic_DNA"/>
</dbReference>
<reference evidence="2 3" key="1">
    <citation type="journal article" date="2022" name="G3 (Bethesda)">
        <title>Whole-genome sequence and methylome profiling of the almond [Prunus dulcis (Mill.) D.A. Webb] cultivar 'Nonpareil'.</title>
        <authorList>
            <person name="D'Amico-Willman K.M."/>
            <person name="Ouma W.Z."/>
            <person name="Meulia T."/>
            <person name="Sideli G.M."/>
            <person name="Gradziel T.M."/>
            <person name="Fresnedo-Ramirez J."/>
        </authorList>
    </citation>
    <scope>NUCLEOTIDE SEQUENCE [LARGE SCALE GENOMIC DNA]</scope>
    <source>
        <strain evidence="2">Clone GOH B32 T37-40</strain>
    </source>
</reference>
<protein>
    <recommendedName>
        <fullName evidence="1">Reverse transcriptase Ty1/copia-type domain-containing protein</fullName>
    </recommendedName>
</protein>
<evidence type="ECO:0000313" key="2">
    <source>
        <dbReference type="EMBL" id="KAI5322995.1"/>
    </source>
</evidence>
<gene>
    <name evidence="2" type="ORF">L3X38_032067</name>
</gene>
<evidence type="ECO:0000259" key="1">
    <source>
        <dbReference type="Pfam" id="PF07727"/>
    </source>
</evidence>
<dbReference type="AlphaFoldDB" id="A0AAD4VDD8"/>
<dbReference type="PANTHER" id="PTHR11439:SF483">
    <property type="entry name" value="PEPTIDE SYNTHASE GLIP-LIKE, PUTATIVE (AFU_ORTHOLOGUE AFUA_3G12920)-RELATED"/>
    <property type="match status" value="1"/>
</dbReference>
<sequence>MDDEMLSLKKNKTWELVELPKGRKVIRCKCVYAKKEGVNDASVVRFKARLVAKGYAQKEGINYNEIFCPVVKHSSIQILLALVAQFDLELVQLDVKTAFLHENLSEEINIRQPKCDLDKRRLGYVFIMAKGPICWRSILQSTVALSTTEAEYMAMAEAIKEAIWMLGLIEDLGVNQHKLDVYCDSQSAIYLAKYQVHHARTKHIDVRYHFVREVIVEDDICINKIAMVDNPADMLTKVVGISKFKHDLNLVHVKQV</sequence>
<dbReference type="Pfam" id="PF07727">
    <property type="entry name" value="RVT_2"/>
    <property type="match status" value="1"/>
</dbReference>
<dbReference type="InterPro" id="IPR013103">
    <property type="entry name" value="RVT_2"/>
</dbReference>
<dbReference type="SUPFAM" id="SSF56672">
    <property type="entry name" value="DNA/RNA polymerases"/>
    <property type="match status" value="1"/>
</dbReference>
<feature type="domain" description="Reverse transcriptase Ty1/copia-type" evidence="1">
    <location>
        <begin position="11"/>
        <end position="141"/>
    </location>
</feature>
<dbReference type="CDD" id="cd09272">
    <property type="entry name" value="RNase_HI_RT_Ty1"/>
    <property type="match status" value="1"/>
</dbReference>
<name>A0AAD4VDD8_PRUDU</name>
<comment type="caution">
    <text evidence="2">The sequence shown here is derived from an EMBL/GenBank/DDBJ whole genome shotgun (WGS) entry which is preliminary data.</text>
</comment>
<proteinExistence type="predicted"/>
<dbReference type="Proteomes" id="UP001054821">
    <property type="component" value="Chromosome 6"/>
</dbReference>